<name>A0A8C0IKM6_CHEAB</name>
<protein>
    <submittedName>
        <fullName evidence="2">Chromosome 17 open reading frame 50</fullName>
    </submittedName>
</protein>
<dbReference type="InterPro" id="IPR029174">
    <property type="entry name" value="DUF4637"/>
</dbReference>
<dbReference type="Proteomes" id="UP000694404">
    <property type="component" value="Unplaced"/>
</dbReference>
<reference evidence="2" key="1">
    <citation type="submission" date="2025-08" db="UniProtKB">
        <authorList>
            <consortium name="Ensembl"/>
        </authorList>
    </citation>
    <scope>IDENTIFICATION</scope>
</reference>
<evidence type="ECO:0000259" key="1">
    <source>
        <dbReference type="Pfam" id="PF15470"/>
    </source>
</evidence>
<proteinExistence type="predicted"/>
<dbReference type="PANTHER" id="PTHR37878:SF1">
    <property type="entry name" value="DUF4637 DOMAIN-CONTAINING PROTEIN"/>
    <property type="match status" value="1"/>
</dbReference>
<dbReference type="OMA" id="HCVLEHP"/>
<organism evidence="2 3">
    <name type="scientific">Chelonoidis abingdonii</name>
    <name type="common">Abingdon island giant tortoise</name>
    <name type="synonym">Testudo abingdonii</name>
    <dbReference type="NCBI Taxonomy" id="106734"/>
    <lineage>
        <taxon>Eukaryota</taxon>
        <taxon>Metazoa</taxon>
        <taxon>Chordata</taxon>
        <taxon>Craniata</taxon>
        <taxon>Vertebrata</taxon>
        <taxon>Euteleostomi</taxon>
        <taxon>Archelosauria</taxon>
        <taxon>Testudinata</taxon>
        <taxon>Testudines</taxon>
        <taxon>Cryptodira</taxon>
        <taxon>Durocryptodira</taxon>
        <taxon>Testudinoidea</taxon>
        <taxon>Testudinidae</taxon>
        <taxon>Chelonoidis</taxon>
    </lineage>
</organism>
<evidence type="ECO:0000313" key="3">
    <source>
        <dbReference type="Proteomes" id="UP000694404"/>
    </source>
</evidence>
<dbReference type="Ensembl" id="ENSCABT00000003402.1">
    <property type="protein sequence ID" value="ENSCABP00000003137.1"/>
    <property type="gene ID" value="ENSCABG00000002408.1"/>
</dbReference>
<feature type="domain" description="DUF4637" evidence="1">
    <location>
        <begin position="119"/>
        <end position="159"/>
    </location>
</feature>
<accession>A0A8C0IKM6</accession>
<reference evidence="2" key="2">
    <citation type="submission" date="2025-09" db="UniProtKB">
        <authorList>
            <consortium name="Ensembl"/>
        </authorList>
    </citation>
    <scope>IDENTIFICATION</scope>
</reference>
<dbReference type="AlphaFoldDB" id="A0A8C0IKM6"/>
<dbReference type="GeneTree" id="ENSGT00390000007830"/>
<sequence length="213" mass="23242">GPEERCGHTTGVRGVTEPEKRRGRCYRVWLEIISTRGSSAGEEEKEVAEELKVVEEDTEKESIVSYSPLSPQTSSTEEVQELNNAEQNWFWGWLSPFSLFSGLTTLADRKSSPPEPICCLLDKKMPPGNTCSECEILFCRKCEGLHYNPGFIEHCILGHGKEEPAGRGSGLISPILSAGGFKQLIGWDLTVVNHQVHGLQPASCAAGMAPGSP</sequence>
<dbReference type="PANTHER" id="PTHR37878">
    <property type="entry name" value="HYPOTHETICAL PROTEIN LOC689039"/>
    <property type="match status" value="1"/>
</dbReference>
<dbReference type="Pfam" id="PF15470">
    <property type="entry name" value="DUF4637"/>
    <property type="match status" value="1"/>
</dbReference>
<evidence type="ECO:0000313" key="2">
    <source>
        <dbReference type="Ensembl" id="ENSCABP00000003137.1"/>
    </source>
</evidence>
<keyword evidence="3" id="KW-1185">Reference proteome</keyword>